<reference evidence="2" key="1">
    <citation type="journal article" date="2009" name="BMC Genomics">
        <title>The complete genome sequence of Staphylothermus marinus reveals differences in sulfur metabolism among heterotrophic Crenarchaeota.</title>
        <authorList>
            <person name="Anderson I.J."/>
            <person name="Dharmarajan L."/>
            <person name="Rodriguez J."/>
            <person name="Hooper S."/>
            <person name="Porat I."/>
            <person name="Ulrich L.E."/>
            <person name="Elkins J.G."/>
            <person name="Mavromatis K."/>
            <person name="Sun H."/>
            <person name="Land M."/>
            <person name="Lapidus A."/>
            <person name="Lucas S."/>
            <person name="Barry K."/>
            <person name="Huber H."/>
            <person name="Zhulin I.B."/>
            <person name="Whitman W.B."/>
            <person name="Mukhopadhyay B."/>
            <person name="Woese C."/>
            <person name="Bristow J."/>
            <person name="Kyrpides N."/>
        </authorList>
    </citation>
    <scope>NUCLEOTIDE SEQUENCE [LARGE SCALE GENOMIC DNA]</scope>
    <source>
        <strain evidence="2">ATCC 43588 / DSM 3639 / JCM 9404 / F1</strain>
    </source>
</reference>
<gene>
    <name evidence="1" type="ordered locus">Smar_0047</name>
</gene>
<dbReference type="KEGG" id="smr:Smar_0047"/>
<proteinExistence type="predicted"/>
<accession>A3DKK0</accession>
<sequence length="110" mass="12486">MDLNKSSFLNSNEVKKIVSKAIDLYNKFRAPEAKAVLLEINGDKVKILFEGSFCFTCGIRDWVEDMVYVFEDLGVEAELIEYLEPDNETENIRVGVFRIKGYKAGEGVPD</sequence>
<organism evidence="1 2">
    <name type="scientific">Staphylothermus marinus (strain ATCC 43588 / DSM 3639 / JCM 9404 / F1)</name>
    <dbReference type="NCBI Taxonomy" id="399550"/>
    <lineage>
        <taxon>Archaea</taxon>
        <taxon>Thermoproteota</taxon>
        <taxon>Thermoprotei</taxon>
        <taxon>Desulfurococcales</taxon>
        <taxon>Desulfurococcaceae</taxon>
        <taxon>Staphylothermus</taxon>
    </lineage>
</organism>
<evidence type="ECO:0000313" key="2">
    <source>
        <dbReference type="Proteomes" id="UP000000254"/>
    </source>
</evidence>
<protein>
    <recommendedName>
        <fullName evidence="3">NifU family protein</fullName>
    </recommendedName>
</protein>
<evidence type="ECO:0000313" key="1">
    <source>
        <dbReference type="EMBL" id="ABN69160.1"/>
    </source>
</evidence>
<dbReference type="AlphaFoldDB" id="A3DKK0"/>
<dbReference type="HOGENOM" id="CLU_160445_1_0_2"/>
<reference evidence="1 2" key="2">
    <citation type="journal article" date="2009" name="Stand. Genomic Sci.">
        <title>Complete genome sequence of Staphylothermus marinus Stetter and Fiala 1986 type strain F1.</title>
        <authorList>
            <person name="Anderson I.J."/>
            <person name="Sun H."/>
            <person name="Lapidus A."/>
            <person name="Copeland A."/>
            <person name="Glavina Del Rio T."/>
            <person name="Tice H."/>
            <person name="Dalin E."/>
            <person name="Lucas S."/>
            <person name="Barry K."/>
            <person name="Land M."/>
            <person name="Richardson P."/>
            <person name="Huber H."/>
            <person name="Kyrpides N.C."/>
        </authorList>
    </citation>
    <scope>NUCLEOTIDE SEQUENCE [LARGE SCALE GENOMIC DNA]</scope>
    <source>
        <strain evidence="2">ATCC 43588 / DSM 3639 / JCM 9404 / F1</strain>
    </source>
</reference>
<dbReference type="eggNOG" id="arCOG03647">
    <property type="taxonomic scope" value="Archaea"/>
</dbReference>
<keyword evidence="2" id="KW-1185">Reference proteome</keyword>
<dbReference type="OrthoDB" id="31224at2157"/>
<dbReference type="Proteomes" id="UP000000254">
    <property type="component" value="Chromosome"/>
</dbReference>
<dbReference type="EMBL" id="CP000575">
    <property type="protein sequence ID" value="ABN69160.1"/>
    <property type="molecule type" value="Genomic_DNA"/>
</dbReference>
<name>A3DKK0_STAMF</name>
<dbReference type="STRING" id="399550.Smar_0047"/>
<evidence type="ECO:0008006" key="3">
    <source>
        <dbReference type="Google" id="ProtNLM"/>
    </source>
</evidence>
<dbReference type="RefSeq" id="WP_011838351.1">
    <property type="nucleotide sequence ID" value="NC_009033.1"/>
</dbReference>
<dbReference type="GeneID" id="4906588"/>